<dbReference type="Proteomes" id="UP001597034">
    <property type="component" value="Unassembled WGS sequence"/>
</dbReference>
<accession>A0ABD6DGV1</accession>
<proteinExistence type="predicted"/>
<evidence type="ECO:0000313" key="3">
    <source>
        <dbReference type="Proteomes" id="UP001597034"/>
    </source>
</evidence>
<organism evidence="2 3">
    <name type="scientific">Haloarchaeobius litoreus</name>
    <dbReference type="NCBI Taxonomy" id="755306"/>
    <lineage>
        <taxon>Archaea</taxon>
        <taxon>Methanobacteriati</taxon>
        <taxon>Methanobacteriota</taxon>
        <taxon>Stenosarchaea group</taxon>
        <taxon>Halobacteria</taxon>
        <taxon>Halobacteriales</taxon>
        <taxon>Halorubellaceae</taxon>
        <taxon>Haloarchaeobius</taxon>
    </lineage>
</organism>
<gene>
    <name evidence="2" type="ORF">ACFSBL_02565</name>
</gene>
<keyword evidence="3" id="KW-1185">Reference proteome</keyword>
<keyword evidence="1" id="KW-0472">Membrane</keyword>
<protein>
    <submittedName>
        <fullName evidence="2">Uncharacterized protein</fullName>
    </submittedName>
</protein>
<evidence type="ECO:0000313" key="2">
    <source>
        <dbReference type="EMBL" id="MFD1644555.1"/>
    </source>
</evidence>
<feature type="transmembrane region" description="Helical" evidence="1">
    <location>
        <begin position="54"/>
        <end position="71"/>
    </location>
</feature>
<dbReference type="AlphaFoldDB" id="A0ABD6DGV1"/>
<feature type="transmembrane region" description="Helical" evidence="1">
    <location>
        <begin position="77"/>
        <end position="95"/>
    </location>
</feature>
<dbReference type="RefSeq" id="WP_256399821.1">
    <property type="nucleotide sequence ID" value="NZ_JANHJR010000002.1"/>
</dbReference>
<name>A0ABD6DGV1_9EURY</name>
<dbReference type="EMBL" id="JBHUDO010000001">
    <property type="protein sequence ID" value="MFD1644555.1"/>
    <property type="molecule type" value="Genomic_DNA"/>
</dbReference>
<comment type="caution">
    <text evidence="2">The sequence shown here is derived from an EMBL/GenBank/DDBJ whole genome shotgun (WGS) entry which is preliminary data.</text>
</comment>
<reference evidence="2 3" key="1">
    <citation type="journal article" date="2019" name="Int. J. Syst. Evol. Microbiol.">
        <title>The Global Catalogue of Microorganisms (GCM) 10K type strain sequencing project: providing services to taxonomists for standard genome sequencing and annotation.</title>
        <authorList>
            <consortium name="The Broad Institute Genomics Platform"/>
            <consortium name="The Broad Institute Genome Sequencing Center for Infectious Disease"/>
            <person name="Wu L."/>
            <person name="Ma J."/>
        </authorList>
    </citation>
    <scope>NUCLEOTIDE SEQUENCE [LARGE SCALE GENOMIC DNA]</scope>
    <source>
        <strain evidence="2 3">CGMCC 1.10390</strain>
    </source>
</reference>
<keyword evidence="1" id="KW-1133">Transmembrane helix</keyword>
<evidence type="ECO:0000256" key="1">
    <source>
        <dbReference type="SAM" id="Phobius"/>
    </source>
</evidence>
<sequence length="139" mass="15468">MQASELEANLEYRGQLRDGGWVGVTPDRLAVVHRNEDPVYVEFDQIATIRVEPLDWFLVIMSLALVGFGLFSIPRNLLAGVGFCVAGGISLYFTYGRRDRVRITAEGKADDLTIYPEDVEALKDALDPYVEGSAGWNRT</sequence>
<keyword evidence="1" id="KW-0812">Transmembrane</keyword>